<dbReference type="EMBL" id="LJYW01000001">
    <property type="protein sequence ID" value="KPL52001.1"/>
    <property type="molecule type" value="Genomic_DNA"/>
</dbReference>
<dbReference type="GO" id="GO:0051920">
    <property type="term" value="F:peroxiredoxin activity"/>
    <property type="evidence" value="ECO:0007669"/>
    <property type="project" value="InterPro"/>
</dbReference>
<gene>
    <name evidence="2" type="ORF">ABB55_06975</name>
</gene>
<dbReference type="Pfam" id="PF02627">
    <property type="entry name" value="CMD"/>
    <property type="match status" value="1"/>
</dbReference>
<dbReference type="PANTHER" id="PTHR35446">
    <property type="entry name" value="SI:CH211-175M2.5"/>
    <property type="match status" value="1"/>
</dbReference>
<dbReference type="RefSeq" id="WP_054358164.1">
    <property type="nucleotide sequence ID" value="NZ_LJYW01000001.1"/>
</dbReference>
<evidence type="ECO:0000313" key="3">
    <source>
        <dbReference type="Proteomes" id="UP000048984"/>
    </source>
</evidence>
<dbReference type="NCBIfam" id="TIGR00778">
    <property type="entry name" value="ahpD_dom"/>
    <property type="match status" value="1"/>
</dbReference>
<reference evidence="2 3" key="2">
    <citation type="submission" date="2015-10" db="EMBL/GenBank/DDBJ databases">
        <title>Draft Genome Sequence of Prosthecomicrobium hirschii ATCC 27832.</title>
        <authorList>
            <person name="Daniel J."/>
            <person name="Givan S.A."/>
            <person name="Brun Y.V."/>
            <person name="Brown P.J."/>
        </authorList>
    </citation>
    <scope>NUCLEOTIDE SEQUENCE [LARGE SCALE GENOMIC DNA]</scope>
    <source>
        <strain evidence="2 3">16</strain>
    </source>
</reference>
<keyword evidence="2" id="KW-0560">Oxidoreductase</keyword>
<dbReference type="InterPro" id="IPR004675">
    <property type="entry name" value="AhpD_core"/>
</dbReference>
<keyword evidence="2" id="KW-0575">Peroxidase</keyword>
<dbReference type="SUPFAM" id="SSF69118">
    <property type="entry name" value="AhpD-like"/>
    <property type="match status" value="1"/>
</dbReference>
<dbReference type="InterPro" id="IPR003779">
    <property type="entry name" value="CMD-like"/>
</dbReference>
<dbReference type="InterPro" id="IPR029032">
    <property type="entry name" value="AhpD-like"/>
</dbReference>
<dbReference type="Gene3D" id="1.20.1290.10">
    <property type="entry name" value="AhpD-like"/>
    <property type="match status" value="1"/>
</dbReference>
<accession>A0A0N8GEN3</accession>
<organism evidence="2 3">
    <name type="scientific">Prosthecodimorpha hirschii</name>
    <dbReference type="NCBI Taxonomy" id="665126"/>
    <lineage>
        <taxon>Bacteria</taxon>
        <taxon>Pseudomonadati</taxon>
        <taxon>Pseudomonadota</taxon>
        <taxon>Alphaproteobacteria</taxon>
        <taxon>Hyphomicrobiales</taxon>
        <taxon>Ancalomicrobiaceae</taxon>
        <taxon>Prosthecodimorpha</taxon>
    </lineage>
</organism>
<protein>
    <submittedName>
        <fullName evidence="2">Peroxidase</fullName>
    </submittedName>
</protein>
<dbReference type="AlphaFoldDB" id="A0A0N8GEN3"/>
<comment type="caution">
    <text evidence="2">The sequence shown here is derived from an EMBL/GenBank/DDBJ whole genome shotgun (WGS) entry which is preliminary data.</text>
</comment>
<proteinExistence type="predicted"/>
<evidence type="ECO:0000313" key="2">
    <source>
        <dbReference type="EMBL" id="KPL52001.1"/>
    </source>
</evidence>
<feature type="domain" description="Carboxymuconolactone decarboxylase-like" evidence="1">
    <location>
        <begin position="41"/>
        <end position="120"/>
    </location>
</feature>
<sequence length="183" mass="18976">MNAITALDPQSADGKAADLLGAVAKSLGSVPNLFRVAAQSPASLEGLLALSSALRTGRLSGRTREALALTVAELNGCDYCLSAHTLLGKGAGLSDADIEAARQGRSPDAERQAALDLAAAVVRMRGRVAEADLARARQAGLDDGQIVEIVAQVALNTFTNYLNLVARTEIDFPVVKTLPRQAA</sequence>
<reference evidence="2 3" key="1">
    <citation type="submission" date="2015-09" db="EMBL/GenBank/DDBJ databases">
        <authorList>
            <consortium name="Swine Surveillance"/>
        </authorList>
    </citation>
    <scope>NUCLEOTIDE SEQUENCE [LARGE SCALE GENOMIC DNA]</scope>
    <source>
        <strain evidence="2 3">16</strain>
    </source>
</reference>
<name>A0A0N8GEN3_9HYPH</name>
<dbReference type="STRING" id="665126.ABB55_06975"/>
<evidence type="ECO:0000259" key="1">
    <source>
        <dbReference type="Pfam" id="PF02627"/>
    </source>
</evidence>
<dbReference type="Proteomes" id="UP000048984">
    <property type="component" value="Unassembled WGS sequence"/>
</dbReference>
<keyword evidence="3" id="KW-1185">Reference proteome</keyword>
<dbReference type="PANTHER" id="PTHR35446:SF3">
    <property type="entry name" value="CMD DOMAIN-CONTAINING PROTEIN"/>
    <property type="match status" value="1"/>
</dbReference>